<protein>
    <recommendedName>
        <fullName evidence="5 17">NADH-ubiquinone oxidoreductase chain 4</fullName>
        <ecNumber evidence="4 17">7.1.1.2</ecNumber>
    </recommendedName>
</protein>
<organism evidence="20">
    <name type="scientific">Armatobalanus allium</name>
    <dbReference type="NCBI Taxonomy" id="429428"/>
    <lineage>
        <taxon>Eukaryota</taxon>
        <taxon>Metazoa</taxon>
        <taxon>Ecdysozoa</taxon>
        <taxon>Arthropoda</taxon>
        <taxon>Crustacea</taxon>
        <taxon>Multicrustacea</taxon>
        <taxon>Cirripedia</taxon>
        <taxon>Thoracica</taxon>
        <taxon>Thoracicalcarea</taxon>
        <taxon>Balanomorpha</taxon>
        <taxon>Balanoidea</taxon>
        <taxon>Balanidae</taxon>
        <taxon>Archaeobalaninae</taxon>
        <taxon>Armatobalanus</taxon>
    </lineage>
</organism>
<evidence type="ECO:0000256" key="5">
    <source>
        <dbReference type="ARBA" id="ARBA00021006"/>
    </source>
</evidence>
<dbReference type="AlphaFoldDB" id="A0A0U1WQU0"/>
<feature type="domain" description="NADH:ubiquinone oxidoreductase chain 4 N-terminal" evidence="19">
    <location>
        <begin position="1"/>
        <end position="99"/>
    </location>
</feature>
<comment type="subcellular location">
    <subcellularLocation>
        <location evidence="2 17">Mitochondrion membrane</location>
        <topology evidence="2 17">Multi-pass membrane protein</topology>
    </subcellularLocation>
</comment>
<evidence type="ECO:0000256" key="11">
    <source>
        <dbReference type="ARBA" id="ARBA00022989"/>
    </source>
</evidence>
<feature type="transmembrane region" description="Helical" evidence="17">
    <location>
        <begin position="52"/>
        <end position="70"/>
    </location>
</feature>
<dbReference type="Pfam" id="PF00361">
    <property type="entry name" value="Proton_antipo_M"/>
    <property type="match status" value="1"/>
</dbReference>
<feature type="transmembrane region" description="Helical" evidence="17">
    <location>
        <begin position="211"/>
        <end position="232"/>
    </location>
</feature>
<feature type="transmembrane region" description="Helical" evidence="17">
    <location>
        <begin position="106"/>
        <end position="128"/>
    </location>
</feature>
<evidence type="ECO:0000256" key="8">
    <source>
        <dbReference type="ARBA" id="ARBA00022692"/>
    </source>
</evidence>
<dbReference type="GO" id="GO:0042773">
    <property type="term" value="P:ATP synthesis coupled electron transport"/>
    <property type="evidence" value="ECO:0007669"/>
    <property type="project" value="InterPro"/>
</dbReference>
<dbReference type="InterPro" id="IPR003918">
    <property type="entry name" value="NADH_UbQ_OxRdtase"/>
</dbReference>
<dbReference type="EMBL" id="KJ754817">
    <property type="protein sequence ID" value="AII19530.1"/>
    <property type="molecule type" value="Genomic_DNA"/>
</dbReference>
<comment type="function">
    <text evidence="1">Core subunit of the mitochondrial membrane respiratory chain NADH dehydrogenase (Complex I) that is believed to belong to the minimal assembly required for catalysis. Complex I functions in the transfer of electrons from NADH to the respiratory chain. The immediate electron acceptor for the enzyme is believed to be ubiquinone.</text>
</comment>
<comment type="catalytic activity">
    <reaction evidence="16 17">
        <text>a ubiquinone + NADH + 5 H(+)(in) = a ubiquinol + NAD(+) + 4 H(+)(out)</text>
        <dbReference type="Rhea" id="RHEA:29091"/>
        <dbReference type="Rhea" id="RHEA-COMP:9565"/>
        <dbReference type="Rhea" id="RHEA-COMP:9566"/>
        <dbReference type="ChEBI" id="CHEBI:15378"/>
        <dbReference type="ChEBI" id="CHEBI:16389"/>
        <dbReference type="ChEBI" id="CHEBI:17976"/>
        <dbReference type="ChEBI" id="CHEBI:57540"/>
        <dbReference type="ChEBI" id="CHEBI:57945"/>
        <dbReference type="EC" id="7.1.1.2"/>
    </reaction>
</comment>
<accession>A0A0U1WQU0</accession>
<dbReference type="InterPro" id="IPR001750">
    <property type="entry name" value="ND/Mrp_TM"/>
</dbReference>
<feature type="transmembrane region" description="Helical" evidence="17">
    <location>
        <begin position="82"/>
        <end position="100"/>
    </location>
</feature>
<evidence type="ECO:0000256" key="4">
    <source>
        <dbReference type="ARBA" id="ARBA00012944"/>
    </source>
</evidence>
<evidence type="ECO:0000256" key="17">
    <source>
        <dbReference type="RuleBase" id="RU003297"/>
    </source>
</evidence>
<evidence type="ECO:0000259" key="18">
    <source>
        <dbReference type="Pfam" id="PF00361"/>
    </source>
</evidence>
<feature type="transmembrane region" description="Helical" evidence="17">
    <location>
        <begin position="300"/>
        <end position="322"/>
    </location>
</feature>
<evidence type="ECO:0000256" key="10">
    <source>
        <dbReference type="ARBA" id="ARBA00022982"/>
    </source>
</evidence>
<evidence type="ECO:0000256" key="1">
    <source>
        <dbReference type="ARBA" id="ARBA00003257"/>
    </source>
</evidence>
<evidence type="ECO:0000256" key="6">
    <source>
        <dbReference type="ARBA" id="ARBA00022448"/>
    </source>
</evidence>
<dbReference type="GO" id="GO:0003954">
    <property type="term" value="F:NADH dehydrogenase activity"/>
    <property type="evidence" value="ECO:0007669"/>
    <property type="project" value="TreeGrafter"/>
</dbReference>
<dbReference type="EC" id="7.1.1.2" evidence="4 17"/>
<feature type="transmembrane region" description="Helical" evidence="17">
    <location>
        <begin position="20"/>
        <end position="40"/>
    </location>
</feature>
<feature type="transmembrane region" description="Helical" evidence="17">
    <location>
        <begin position="343"/>
        <end position="364"/>
    </location>
</feature>
<dbReference type="Pfam" id="PF01059">
    <property type="entry name" value="Oxidored_q5_N"/>
    <property type="match status" value="1"/>
</dbReference>
<keyword evidence="7 17" id="KW-0679">Respiratory chain</keyword>
<name>A0A0U1WQU0_9CRUS</name>
<evidence type="ECO:0000256" key="15">
    <source>
        <dbReference type="ARBA" id="ARBA00023136"/>
    </source>
</evidence>
<feature type="domain" description="NADH:quinone oxidoreductase/Mrp antiporter transmembrane" evidence="18">
    <location>
        <begin position="102"/>
        <end position="389"/>
    </location>
</feature>
<evidence type="ECO:0000256" key="3">
    <source>
        <dbReference type="ARBA" id="ARBA00009025"/>
    </source>
</evidence>
<dbReference type="GeneID" id="26832071"/>
<keyword evidence="11 17" id="KW-1133">Transmembrane helix</keyword>
<dbReference type="GO" id="GO:0008137">
    <property type="term" value="F:NADH dehydrogenase (ubiquinone) activity"/>
    <property type="evidence" value="ECO:0007669"/>
    <property type="project" value="UniProtKB-UniRule"/>
</dbReference>
<keyword evidence="14 17" id="KW-0496">Mitochondrion</keyword>
<gene>
    <name evidence="20" type="primary">ND4</name>
</gene>
<keyword evidence="13 17" id="KW-0830">Ubiquinone</keyword>
<keyword evidence="10 17" id="KW-0249">Electron transport</keyword>
<dbReference type="PANTHER" id="PTHR43507">
    <property type="entry name" value="NADH-UBIQUINONE OXIDOREDUCTASE CHAIN 4"/>
    <property type="match status" value="1"/>
</dbReference>
<evidence type="ECO:0000256" key="2">
    <source>
        <dbReference type="ARBA" id="ARBA00004225"/>
    </source>
</evidence>
<keyword evidence="8 17" id="KW-0812">Transmembrane</keyword>
<sequence>MLKISFLILGLMFMSISKEFMSYFLYFIFLSLTWLMMYNGNIVSMSFLNSDILSWFMIFLTFWIVMLMMLSSHGMNYQTIFYEKFCFVLILMMGLLFLTFSSSDLLSFYIFFEGSLIPIYLLIVGWGYQPERLQAGIYLLLYTIFASLPLLISIFFTGKALGGYSFFLLSSSLLDMPFWVSFWFFFSIFAFLVKLPAFYVHLWLPKAHVEAPVAGSMMLAGVLLKLGCYGMMRFMGFFEGQVPLLSSFLVSLGLFGGLMVSFICLRQVDLKALIAYSSVSHMGLALGGLGSWGLWGYSSCLYTCVAHGLCSSGLFFLSGVIYERSGSRSIMINKGLLEIMPSMSFWWFMYCIGNMAAPVVLNLVGELGLLGSILSFSFYSLVVLMFFSFMGACYSLYLFSSTQHGAFYSGLRSLSDGMLREYMILFLHFFPLFFLILEVDFMTY</sequence>
<keyword evidence="15 17" id="KW-0472">Membrane</keyword>
<feature type="transmembrane region" description="Helical" evidence="17">
    <location>
        <begin position="176"/>
        <end position="199"/>
    </location>
</feature>
<feature type="transmembrane region" description="Helical" evidence="17">
    <location>
        <begin position="135"/>
        <end position="156"/>
    </location>
</feature>
<keyword evidence="6 17" id="KW-0813">Transport</keyword>
<proteinExistence type="inferred from homology"/>
<keyword evidence="9" id="KW-1278">Translocase</keyword>
<dbReference type="PRINTS" id="PR01437">
    <property type="entry name" value="NUOXDRDTASE4"/>
</dbReference>
<dbReference type="CTD" id="4538"/>
<comment type="function">
    <text evidence="17">Core subunit of the mitochondrial membrane respiratory chain NADH dehydrogenase (Complex I) which catalyzes electron transfer from NADH through the respiratory chain, using ubiquinone as an electron acceptor. Essential for the catalytic activity and assembly of complex I.</text>
</comment>
<dbReference type="RefSeq" id="YP_009227883.1">
    <property type="nucleotide sequence ID" value="NC_029167.1"/>
</dbReference>
<evidence type="ECO:0000256" key="9">
    <source>
        <dbReference type="ARBA" id="ARBA00022967"/>
    </source>
</evidence>
<dbReference type="PANTHER" id="PTHR43507:SF20">
    <property type="entry name" value="NADH-UBIQUINONE OXIDOREDUCTASE CHAIN 4"/>
    <property type="match status" value="1"/>
</dbReference>
<evidence type="ECO:0000256" key="14">
    <source>
        <dbReference type="ARBA" id="ARBA00023128"/>
    </source>
</evidence>
<comment type="similarity">
    <text evidence="3 17">Belongs to the complex I subunit 4 family.</text>
</comment>
<dbReference type="InterPro" id="IPR000260">
    <property type="entry name" value="NADH4_N"/>
</dbReference>
<evidence type="ECO:0000256" key="12">
    <source>
        <dbReference type="ARBA" id="ARBA00023027"/>
    </source>
</evidence>
<geneLocation type="mitochondrion" evidence="20"/>
<dbReference type="GO" id="GO:0031966">
    <property type="term" value="C:mitochondrial membrane"/>
    <property type="evidence" value="ECO:0007669"/>
    <property type="project" value="UniProtKB-SubCell"/>
</dbReference>
<evidence type="ECO:0000256" key="13">
    <source>
        <dbReference type="ARBA" id="ARBA00023075"/>
    </source>
</evidence>
<feature type="transmembrane region" description="Helical" evidence="17">
    <location>
        <begin position="376"/>
        <end position="399"/>
    </location>
</feature>
<evidence type="ECO:0000259" key="19">
    <source>
        <dbReference type="Pfam" id="PF01059"/>
    </source>
</evidence>
<feature type="transmembrane region" description="Helical" evidence="17">
    <location>
        <begin position="244"/>
        <end position="265"/>
    </location>
</feature>
<evidence type="ECO:0000256" key="16">
    <source>
        <dbReference type="ARBA" id="ARBA00049551"/>
    </source>
</evidence>
<dbReference type="GO" id="GO:0048039">
    <property type="term" value="F:ubiquinone binding"/>
    <property type="evidence" value="ECO:0007669"/>
    <property type="project" value="TreeGrafter"/>
</dbReference>
<keyword evidence="12 17" id="KW-0520">NAD</keyword>
<reference evidence="20" key="1">
    <citation type="submission" date="2014-04" db="EMBL/GenBank/DDBJ databases">
        <title>The mitochondrial genome of Armatobalanus allium.</title>
        <authorList>
            <person name="Chan B.K.K."/>
        </authorList>
    </citation>
    <scope>NUCLEOTIDE SEQUENCE</scope>
</reference>
<evidence type="ECO:0000256" key="7">
    <source>
        <dbReference type="ARBA" id="ARBA00022660"/>
    </source>
</evidence>
<dbReference type="GO" id="GO:0015990">
    <property type="term" value="P:electron transport coupled proton transport"/>
    <property type="evidence" value="ECO:0007669"/>
    <property type="project" value="TreeGrafter"/>
</dbReference>
<evidence type="ECO:0000313" key="20">
    <source>
        <dbReference type="EMBL" id="AII19530.1"/>
    </source>
</evidence>
<feature type="transmembrane region" description="Helical" evidence="17">
    <location>
        <begin position="419"/>
        <end position="437"/>
    </location>
</feature>
<feature type="transmembrane region" description="Helical" evidence="17">
    <location>
        <begin position="272"/>
        <end position="294"/>
    </location>
</feature>